<sequence>MSEIPTEHRLDGTAEFLSKGYEFLPERFRKAGSDMVRTRLMMQEVTCVQGEDAARMFYEPDRFTRKGALPPTTLMALQDLGSVQRMSGPAHRSRKRMFLSLMSPQRVQALGEEFDRQWRARLATWAERGRARLYVEAGEILTRAVCAWAGSPLDEPEAGRRAREFRAMIEGAGSAGPRNWRGLALRARTEHWARRLVRKVREGELAPEPDTALYAVAHHLDVDGERLSIPVAAVEYLNVTRPTVAVDRFIAFCGLALHEHPQWRERLAGDDDSLLEAFVQEVRRFYPFFPAVGGRARQAFEWRGVRFEKGDWVLLDLYGTLHDPRSWTDPERFDPERFQRGEANAFNFIPQGAGEVAKTHRCPGEWITIELMKRAVRQLVSGMTYDVPPQDLSVDLGRMPALPASRFLMTGIRPA</sequence>
<evidence type="ECO:0000256" key="1">
    <source>
        <dbReference type="ARBA" id="ARBA00010617"/>
    </source>
</evidence>
<dbReference type="CDD" id="cd11067">
    <property type="entry name" value="CYP152"/>
    <property type="match status" value="1"/>
</dbReference>
<dbReference type="Pfam" id="PF00067">
    <property type="entry name" value="p450"/>
    <property type="match status" value="1"/>
</dbReference>
<dbReference type="PANTHER" id="PTHR46696:SF1">
    <property type="entry name" value="CYTOCHROME P450 YJIB-RELATED"/>
    <property type="match status" value="1"/>
</dbReference>
<protein>
    <submittedName>
        <fullName evidence="2">Cytochrome P450</fullName>
    </submittedName>
</protein>
<dbReference type="InterPro" id="IPR001128">
    <property type="entry name" value="Cyt_P450"/>
</dbReference>
<dbReference type="InterPro" id="IPR036396">
    <property type="entry name" value="Cyt_P450_sf"/>
</dbReference>
<name>A0A328APP6_9CAUL</name>
<comment type="caution">
    <text evidence="2">The sequence shown here is derived from an EMBL/GenBank/DDBJ whole genome shotgun (WGS) entry which is preliminary data.</text>
</comment>
<keyword evidence="3" id="KW-1185">Reference proteome</keyword>
<dbReference type="OrthoDB" id="9764248at2"/>
<evidence type="ECO:0000313" key="3">
    <source>
        <dbReference type="Proteomes" id="UP000249725"/>
    </source>
</evidence>
<dbReference type="RefSeq" id="WP_111512918.1">
    <property type="nucleotide sequence ID" value="NZ_QFYR01000001.1"/>
</dbReference>
<comment type="similarity">
    <text evidence="1">Belongs to the cytochrome P450 family.</text>
</comment>
<organism evidence="2 3">
    <name type="scientific">Phenylobacterium deserti</name>
    <dbReference type="NCBI Taxonomy" id="1914756"/>
    <lineage>
        <taxon>Bacteria</taxon>
        <taxon>Pseudomonadati</taxon>
        <taxon>Pseudomonadota</taxon>
        <taxon>Alphaproteobacteria</taxon>
        <taxon>Caulobacterales</taxon>
        <taxon>Caulobacteraceae</taxon>
        <taxon>Phenylobacterium</taxon>
    </lineage>
</organism>
<dbReference type="SUPFAM" id="SSF48264">
    <property type="entry name" value="Cytochrome P450"/>
    <property type="match status" value="1"/>
</dbReference>
<proteinExistence type="inferred from homology"/>
<dbReference type="GO" id="GO:0020037">
    <property type="term" value="F:heme binding"/>
    <property type="evidence" value="ECO:0007669"/>
    <property type="project" value="InterPro"/>
</dbReference>
<gene>
    <name evidence="2" type="ORF">DJ018_00865</name>
</gene>
<dbReference type="GO" id="GO:0005506">
    <property type="term" value="F:iron ion binding"/>
    <property type="evidence" value="ECO:0007669"/>
    <property type="project" value="InterPro"/>
</dbReference>
<dbReference type="AlphaFoldDB" id="A0A328APP6"/>
<accession>A0A328APP6</accession>
<dbReference type="Gene3D" id="1.10.630.10">
    <property type="entry name" value="Cytochrome P450"/>
    <property type="match status" value="1"/>
</dbReference>
<dbReference type="PANTHER" id="PTHR46696">
    <property type="entry name" value="P450, PUTATIVE (EUROFUNG)-RELATED"/>
    <property type="match status" value="1"/>
</dbReference>
<evidence type="ECO:0000313" key="2">
    <source>
        <dbReference type="EMBL" id="RAK56567.1"/>
    </source>
</evidence>
<dbReference type="EMBL" id="QFYR01000001">
    <property type="protein sequence ID" value="RAK56567.1"/>
    <property type="molecule type" value="Genomic_DNA"/>
</dbReference>
<dbReference type="Proteomes" id="UP000249725">
    <property type="component" value="Unassembled WGS sequence"/>
</dbReference>
<reference evidence="3" key="1">
    <citation type="submission" date="2018-05" db="EMBL/GenBank/DDBJ databases">
        <authorList>
            <person name="Li X."/>
        </authorList>
    </citation>
    <scope>NUCLEOTIDE SEQUENCE [LARGE SCALE GENOMIC DNA]</scope>
    <source>
        <strain evidence="3">YIM 73061</strain>
    </source>
</reference>
<dbReference type="GO" id="GO:0004497">
    <property type="term" value="F:monooxygenase activity"/>
    <property type="evidence" value="ECO:0007669"/>
    <property type="project" value="InterPro"/>
</dbReference>
<dbReference type="GO" id="GO:0016705">
    <property type="term" value="F:oxidoreductase activity, acting on paired donors, with incorporation or reduction of molecular oxygen"/>
    <property type="evidence" value="ECO:0007669"/>
    <property type="project" value="InterPro"/>
</dbReference>